<dbReference type="EMBL" id="CAKKNE010000001">
    <property type="protein sequence ID" value="CAH0364151.1"/>
    <property type="molecule type" value="Genomic_DNA"/>
</dbReference>
<evidence type="ECO:0000313" key="3">
    <source>
        <dbReference type="Proteomes" id="UP000789595"/>
    </source>
</evidence>
<gene>
    <name evidence="2" type="ORF">PECAL_1P05030</name>
</gene>
<name>A0A8J2WWG9_9STRA</name>
<feature type="region of interest" description="Disordered" evidence="1">
    <location>
        <begin position="1"/>
        <end position="24"/>
    </location>
</feature>
<evidence type="ECO:0000256" key="1">
    <source>
        <dbReference type="SAM" id="MobiDB-lite"/>
    </source>
</evidence>
<reference evidence="2" key="1">
    <citation type="submission" date="2021-11" db="EMBL/GenBank/DDBJ databases">
        <authorList>
            <consortium name="Genoscope - CEA"/>
            <person name="William W."/>
        </authorList>
    </citation>
    <scope>NUCLEOTIDE SEQUENCE</scope>
</reference>
<evidence type="ECO:0000313" key="2">
    <source>
        <dbReference type="EMBL" id="CAH0364151.1"/>
    </source>
</evidence>
<comment type="caution">
    <text evidence="2">The sequence shown here is derived from an EMBL/GenBank/DDBJ whole genome shotgun (WGS) entry which is preliminary data.</text>
</comment>
<dbReference type="Proteomes" id="UP000789595">
    <property type="component" value="Unassembled WGS sequence"/>
</dbReference>
<dbReference type="AlphaFoldDB" id="A0A8J2WWG9"/>
<feature type="compositionally biased region" description="Basic and acidic residues" evidence="1">
    <location>
        <begin position="9"/>
        <end position="24"/>
    </location>
</feature>
<sequence length="102" mass="11004">MSKPPLGQERVEPRREVAGVHAGERLHGAGAVDHKVGAEVPLDLARGLGLQIKEDFVGARPVDFNFLHQVHAGPIKAAAPRARQDLLGRARLLLQKLVAGKR</sequence>
<proteinExistence type="predicted"/>
<accession>A0A8J2WWG9</accession>
<organism evidence="2 3">
    <name type="scientific">Pelagomonas calceolata</name>
    <dbReference type="NCBI Taxonomy" id="35677"/>
    <lineage>
        <taxon>Eukaryota</taxon>
        <taxon>Sar</taxon>
        <taxon>Stramenopiles</taxon>
        <taxon>Ochrophyta</taxon>
        <taxon>Pelagophyceae</taxon>
        <taxon>Pelagomonadales</taxon>
        <taxon>Pelagomonadaceae</taxon>
        <taxon>Pelagomonas</taxon>
    </lineage>
</organism>
<protein>
    <submittedName>
        <fullName evidence="2">Uncharacterized protein</fullName>
    </submittedName>
</protein>
<keyword evidence="3" id="KW-1185">Reference proteome</keyword>